<reference evidence="3" key="1">
    <citation type="journal article" date="2015" name="PeerJ">
        <title>First genomic representation of candidate bacterial phylum KSB3 points to enhanced environmental sensing as a trigger of wastewater bulking.</title>
        <authorList>
            <person name="Sekiguchi Y."/>
            <person name="Ohashi A."/>
            <person name="Parks D.H."/>
            <person name="Yamauchi T."/>
            <person name="Tyson G.W."/>
            <person name="Hugenholtz P."/>
        </authorList>
    </citation>
    <scope>NUCLEOTIDE SEQUENCE [LARGE SCALE GENOMIC DNA]</scope>
</reference>
<dbReference type="Proteomes" id="UP000030700">
    <property type="component" value="Unassembled WGS sequence"/>
</dbReference>
<keyword evidence="4" id="KW-1185">Reference proteome</keyword>
<sequence>MKRMQIVGLVVIALVTMGFPFLALAAEKAAPDDIAAPLMEMIQKHDKALNDQDLDTIMSTYAPDGTIVMMGTGPGEAWAGKEEIADAYKHFFMDYDAGTLTTECTWHKADQRGNIAWLIMMCNFTDYLKNVQRQYALNISTVFEQIDGQWYFRTFHFSNLTNMQ</sequence>
<dbReference type="InterPro" id="IPR011944">
    <property type="entry name" value="Steroid_delta5-4_isomerase"/>
</dbReference>
<evidence type="ECO:0000259" key="2">
    <source>
        <dbReference type="Pfam" id="PF13474"/>
    </source>
</evidence>
<feature type="signal peptide" evidence="1">
    <location>
        <begin position="1"/>
        <end position="25"/>
    </location>
</feature>
<dbReference type="InterPro" id="IPR032710">
    <property type="entry name" value="NTF2-like_dom_sf"/>
</dbReference>
<feature type="chain" id="PRO_5006631625" description="SnoaL-like domain-containing protein" evidence="1">
    <location>
        <begin position="26"/>
        <end position="164"/>
    </location>
</feature>
<dbReference type="InterPro" id="IPR037401">
    <property type="entry name" value="SnoaL-like"/>
</dbReference>
<protein>
    <recommendedName>
        <fullName evidence="2">SnoaL-like domain-containing protein</fullName>
    </recommendedName>
</protein>
<name>A0A0S6W497_9BACT</name>
<evidence type="ECO:0000256" key="1">
    <source>
        <dbReference type="SAM" id="SignalP"/>
    </source>
</evidence>
<dbReference type="Gene3D" id="3.10.450.50">
    <property type="match status" value="1"/>
</dbReference>
<proteinExistence type="predicted"/>
<dbReference type="HOGENOM" id="CLU_1615763_0_0_0"/>
<evidence type="ECO:0000313" key="3">
    <source>
        <dbReference type="EMBL" id="GAK53177.1"/>
    </source>
</evidence>
<evidence type="ECO:0000313" key="4">
    <source>
        <dbReference type="Proteomes" id="UP000030700"/>
    </source>
</evidence>
<dbReference type="SUPFAM" id="SSF54427">
    <property type="entry name" value="NTF2-like"/>
    <property type="match status" value="1"/>
</dbReference>
<dbReference type="EMBL" id="DF820459">
    <property type="protein sequence ID" value="GAK53177.1"/>
    <property type="molecule type" value="Genomic_DNA"/>
</dbReference>
<dbReference type="NCBIfam" id="TIGR02246">
    <property type="entry name" value="SgcJ/EcaC family oxidoreductase"/>
    <property type="match status" value="1"/>
</dbReference>
<dbReference type="STRING" id="1499966.U14_04437"/>
<dbReference type="AlphaFoldDB" id="A0A0S6W497"/>
<dbReference type="Pfam" id="PF13474">
    <property type="entry name" value="SnoaL_3"/>
    <property type="match status" value="1"/>
</dbReference>
<gene>
    <name evidence="3" type="ORF">U14_04437</name>
</gene>
<accession>A0A0S6W497</accession>
<feature type="domain" description="SnoaL-like" evidence="2">
    <location>
        <begin position="43"/>
        <end position="158"/>
    </location>
</feature>
<organism evidence="3">
    <name type="scientific">Candidatus Moduliflexus flocculans</name>
    <dbReference type="NCBI Taxonomy" id="1499966"/>
    <lineage>
        <taxon>Bacteria</taxon>
        <taxon>Candidatus Moduliflexota</taxon>
        <taxon>Candidatus Moduliflexia</taxon>
        <taxon>Candidatus Moduliflexales</taxon>
        <taxon>Candidatus Moduliflexaceae</taxon>
    </lineage>
</organism>
<keyword evidence="1" id="KW-0732">Signal</keyword>